<evidence type="ECO:0000313" key="3">
    <source>
        <dbReference type="Proteomes" id="UP001596031"/>
    </source>
</evidence>
<keyword evidence="1" id="KW-0812">Transmembrane</keyword>
<keyword evidence="3" id="KW-1185">Reference proteome</keyword>
<evidence type="ECO:0000256" key="1">
    <source>
        <dbReference type="SAM" id="Phobius"/>
    </source>
</evidence>
<keyword evidence="1" id="KW-0472">Membrane</keyword>
<dbReference type="Proteomes" id="UP001596031">
    <property type="component" value="Unassembled WGS sequence"/>
</dbReference>
<keyword evidence="1" id="KW-1133">Transmembrane helix</keyword>
<dbReference type="EMBL" id="JBHSMS010000073">
    <property type="protein sequence ID" value="MFC5513543.1"/>
    <property type="molecule type" value="Genomic_DNA"/>
</dbReference>
<sequence length="228" mass="24568">MNQLRNLRRSDAMLGFAVTLALVVVMVPLFGTVGGMVAGFAGAVAACQRRAYMDDLSTRISGCVDAVWEVEFEGVTIGTLRDADYARICNEVYGDWMRYLAQAQAYGGVLLKLAGISAVAIPTSAFWIFVIAGLASPDLSASTIRDLIVMTPAHVAQTTKTLVPLFMMGALGVAAFSRVFRATNVFDAGIADQVRRHFRVPVYGRMTLTRSSQEERAIFADSPSVKGS</sequence>
<name>A0ABW0PM81_9BURK</name>
<gene>
    <name evidence="2" type="ORF">ACFPOU_20805</name>
</gene>
<accession>A0ABW0PM81</accession>
<protein>
    <recommendedName>
        <fullName evidence="4">ABC transmembrane type-1 domain-containing protein</fullName>
    </recommendedName>
</protein>
<dbReference type="RefSeq" id="WP_379725915.1">
    <property type="nucleotide sequence ID" value="NZ_JBHSMS010000073.1"/>
</dbReference>
<comment type="caution">
    <text evidence="2">The sequence shown here is derived from an EMBL/GenBank/DDBJ whole genome shotgun (WGS) entry which is preliminary data.</text>
</comment>
<organism evidence="2 3">
    <name type="scientific">Massilia jejuensis</name>
    <dbReference type="NCBI Taxonomy" id="648894"/>
    <lineage>
        <taxon>Bacteria</taxon>
        <taxon>Pseudomonadati</taxon>
        <taxon>Pseudomonadota</taxon>
        <taxon>Betaproteobacteria</taxon>
        <taxon>Burkholderiales</taxon>
        <taxon>Oxalobacteraceae</taxon>
        <taxon>Telluria group</taxon>
        <taxon>Massilia</taxon>
    </lineage>
</organism>
<feature type="transmembrane region" description="Helical" evidence="1">
    <location>
        <begin position="113"/>
        <end position="135"/>
    </location>
</feature>
<proteinExistence type="predicted"/>
<reference evidence="3" key="1">
    <citation type="journal article" date="2019" name="Int. J. Syst. Evol. Microbiol.">
        <title>The Global Catalogue of Microorganisms (GCM) 10K type strain sequencing project: providing services to taxonomists for standard genome sequencing and annotation.</title>
        <authorList>
            <consortium name="The Broad Institute Genomics Platform"/>
            <consortium name="The Broad Institute Genome Sequencing Center for Infectious Disease"/>
            <person name="Wu L."/>
            <person name="Ma J."/>
        </authorList>
    </citation>
    <scope>NUCLEOTIDE SEQUENCE [LARGE SCALE GENOMIC DNA]</scope>
    <source>
        <strain evidence="3">CCUG 38813</strain>
    </source>
</reference>
<evidence type="ECO:0000313" key="2">
    <source>
        <dbReference type="EMBL" id="MFC5513543.1"/>
    </source>
</evidence>
<evidence type="ECO:0008006" key="4">
    <source>
        <dbReference type="Google" id="ProtNLM"/>
    </source>
</evidence>